<dbReference type="InterPro" id="IPR006555">
    <property type="entry name" value="ATP-dep_Helicase_C"/>
</dbReference>
<dbReference type="Pfam" id="PF13307">
    <property type="entry name" value="Helicase_C_2"/>
    <property type="match status" value="1"/>
</dbReference>
<dbReference type="GO" id="GO:0003676">
    <property type="term" value="F:nucleic acid binding"/>
    <property type="evidence" value="ECO:0007669"/>
    <property type="project" value="InterPro"/>
</dbReference>
<evidence type="ECO:0000256" key="7">
    <source>
        <dbReference type="ARBA" id="ARBA00048954"/>
    </source>
</evidence>
<reference evidence="10" key="1">
    <citation type="submission" date="2016-11" db="EMBL/GenBank/DDBJ databases">
        <authorList>
            <person name="Varghese N."/>
            <person name="Submissions S."/>
        </authorList>
    </citation>
    <scope>NUCLEOTIDE SEQUENCE [LARGE SCALE GENOMIC DNA]</scope>
    <source>
        <strain evidence="10">DSM 9756</strain>
    </source>
</reference>
<dbReference type="Pfam" id="PF00270">
    <property type="entry name" value="DEAD"/>
    <property type="match status" value="1"/>
</dbReference>
<comment type="cofactor">
    <cofactor evidence="1">
        <name>[4Fe-4S] cluster</name>
        <dbReference type="ChEBI" id="CHEBI:49883"/>
    </cofactor>
</comment>
<name>A0A1M4XQW7_9BACT</name>
<dbReference type="GO" id="GO:0043139">
    <property type="term" value="F:5'-3' DNA helicase activity"/>
    <property type="evidence" value="ECO:0007669"/>
    <property type="project" value="UniProtKB-EC"/>
</dbReference>
<dbReference type="EC" id="5.6.2.3" evidence="6"/>
<evidence type="ECO:0000313" key="9">
    <source>
        <dbReference type="EMBL" id="SHE95831.1"/>
    </source>
</evidence>
<dbReference type="Proteomes" id="UP000184076">
    <property type="component" value="Unassembled WGS sequence"/>
</dbReference>
<feature type="domain" description="Helicase ATP-binding" evidence="8">
    <location>
        <begin position="16"/>
        <end position="298"/>
    </location>
</feature>
<organism evidence="9 10">
    <name type="scientific">Desulfacinum infernum DSM 9756</name>
    <dbReference type="NCBI Taxonomy" id="1121391"/>
    <lineage>
        <taxon>Bacteria</taxon>
        <taxon>Pseudomonadati</taxon>
        <taxon>Thermodesulfobacteriota</taxon>
        <taxon>Syntrophobacteria</taxon>
        <taxon>Syntrophobacterales</taxon>
        <taxon>Syntrophobacteraceae</taxon>
        <taxon>Desulfacinum</taxon>
    </lineage>
</organism>
<keyword evidence="10" id="KW-1185">Reference proteome</keyword>
<accession>A0A1M4XQW7</accession>
<dbReference type="OrthoDB" id="9805194at2"/>
<evidence type="ECO:0000256" key="3">
    <source>
        <dbReference type="ARBA" id="ARBA00022801"/>
    </source>
</evidence>
<evidence type="ECO:0000313" key="10">
    <source>
        <dbReference type="Proteomes" id="UP000184076"/>
    </source>
</evidence>
<sequence length="652" mass="73555">MANAPSVESFFDRDGHLSRVVDRYEHRPAQLRMAEAVWEAMAQSTPLLAEAGTGTGKTFAYLVPALLSGKKTVVSTATKALQDQILEHDIPFLKKHFFPKLRMKVLKGRRNYLCLRRYHEFSYQPSFFNREEAASFHRLRAWASRTRTGDRAEVDALPEDAPIWSELTASGDQCLGIQCSHNEECFVQKNRLEAARADLLVVNHHLFFASLSLEGEGAWDLLSSFDVFVFDEAHRLEDVAAMYFGLEFSSFQVVETLRDLQRAASAPKAPAELRSRVAGTGEHLSRKLWDLHQVLVEGAGKRGGRVRLDPLALGKPFVETCGDLQESLRELAAFLEAHSSLSPAVEMARGRLGALSRSLEMLSEREDPRMTYWYEASPVRKSFTLRATPLEVAPILSERLFGRTGAVILTSATLTTAQKGRPGFHFIRERLGVPQEGAEKIFPSPFDFSRQALLYLPQPFPDPQDPRFCDAVAQEARAVLERTRGRALFLFTSYRNMHEVHQRLAARDFPYPILCQGERPKRALLADFKSELHSVLLATYSFWEGIDVPGEALSCVLIDKLPFEVPDDPVTAARLEVLKRAGENAFYRYQVPRAVLLLKQGIGRLIRSRSDRGLVVLFDCRLTTKHYGRLFLESLPPMPVLRRLSDLPGDFL</sequence>
<dbReference type="SUPFAM" id="SSF52540">
    <property type="entry name" value="P-loop containing nucleoside triphosphate hydrolases"/>
    <property type="match status" value="2"/>
</dbReference>
<keyword evidence="2" id="KW-0547">Nucleotide-binding</keyword>
<evidence type="ECO:0000256" key="6">
    <source>
        <dbReference type="ARBA" id="ARBA00044969"/>
    </source>
</evidence>
<evidence type="ECO:0000256" key="2">
    <source>
        <dbReference type="ARBA" id="ARBA00022741"/>
    </source>
</evidence>
<dbReference type="InterPro" id="IPR014013">
    <property type="entry name" value="Helic_SF1/SF2_ATP-bd_DinG/Rad3"/>
</dbReference>
<dbReference type="GO" id="GO:0005524">
    <property type="term" value="F:ATP binding"/>
    <property type="evidence" value="ECO:0007669"/>
    <property type="project" value="UniProtKB-KW"/>
</dbReference>
<evidence type="ECO:0000256" key="5">
    <source>
        <dbReference type="ARBA" id="ARBA00038058"/>
    </source>
</evidence>
<dbReference type="SMART" id="SM00487">
    <property type="entry name" value="DEXDc"/>
    <property type="match status" value="1"/>
</dbReference>
<dbReference type="AlphaFoldDB" id="A0A1M4XQW7"/>
<evidence type="ECO:0000256" key="1">
    <source>
        <dbReference type="ARBA" id="ARBA00001966"/>
    </source>
</evidence>
<dbReference type="EMBL" id="FQVB01000009">
    <property type="protein sequence ID" value="SHE95831.1"/>
    <property type="molecule type" value="Genomic_DNA"/>
</dbReference>
<dbReference type="Gene3D" id="3.40.50.300">
    <property type="entry name" value="P-loop containing nucleotide triphosphate hydrolases"/>
    <property type="match status" value="2"/>
</dbReference>
<dbReference type="InterPro" id="IPR014001">
    <property type="entry name" value="Helicase_ATP-bd"/>
</dbReference>
<dbReference type="GO" id="GO:0006281">
    <property type="term" value="P:DNA repair"/>
    <property type="evidence" value="ECO:0007669"/>
    <property type="project" value="TreeGrafter"/>
</dbReference>
<keyword evidence="3" id="KW-0378">Hydrolase</keyword>
<comment type="similarity">
    <text evidence="5">Belongs to the helicase family. DinG subfamily.</text>
</comment>
<dbReference type="InterPro" id="IPR027417">
    <property type="entry name" value="P-loop_NTPase"/>
</dbReference>
<comment type="catalytic activity">
    <reaction evidence="7">
        <text>ATP + H2O = ADP + phosphate + H(+)</text>
        <dbReference type="Rhea" id="RHEA:13065"/>
        <dbReference type="ChEBI" id="CHEBI:15377"/>
        <dbReference type="ChEBI" id="CHEBI:15378"/>
        <dbReference type="ChEBI" id="CHEBI:30616"/>
        <dbReference type="ChEBI" id="CHEBI:43474"/>
        <dbReference type="ChEBI" id="CHEBI:456216"/>
        <dbReference type="EC" id="5.6.2.3"/>
    </reaction>
</comment>
<dbReference type="InterPro" id="IPR045028">
    <property type="entry name" value="DinG/Rad3-like"/>
</dbReference>
<dbReference type="STRING" id="1121391.SAMN02745206_01089"/>
<dbReference type="PROSITE" id="PS51193">
    <property type="entry name" value="HELICASE_ATP_BIND_2"/>
    <property type="match status" value="1"/>
</dbReference>
<dbReference type="GO" id="GO:0016818">
    <property type="term" value="F:hydrolase activity, acting on acid anhydrides, in phosphorus-containing anhydrides"/>
    <property type="evidence" value="ECO:0007669"/>
    <property type="project" value="InterPro"/>
</dbReference>
<dbReference type="PANTHER" id="PTHR11472">
    <property type="entry name" value="DNA REPAIR DEAD HELICASE RAD3/XP-D SUBFAMILY MEMBER"/>
    <property type="match status" value="1"/>
</dbReference>
<keyword evidence="4" id="KW-0067">ATP-binding</keyword>
<dbReference type="SMART" id="SM00491">
    <property type="entry name" value="HELICc2"/>
    <property type="match status" value="1"/>
</dbReference>
<evidence type="ECO:0000256" key="4">
    <source>
        <dbReference type="ARBA" id="ARBA00022840"/>
    </source>
</evidence>
<evidence type="ECO:0000259" key="8">
    <source>
        <dbReference type="PROSITE" id="PS51193"/>
    </source>
</evidence>
<proteinExistence type="inferred from homology"/>
<dbReference type="InterPro" id="IPR011545">
    <property type="entry name" value="DEAD/DEAH_box_helicase_dom"/>
</dbReference>
<gene>
    <name evidence="9" type="ORF">SAMN02745206_01089</name>
</gene>
<dbReference type="RefSeq" id="WP_073037723.1">
    <property type="nucleotide sequence ID" value="NZ_FQVB01000009.1"/>
</dbReference>
<dbReference type="PANTHER" id="PTHR11472:SF34">
    <property type="entry name" value="REGULATOR OF TELOMERE ELONGATION HELICASE 1"/>
    <property type="match status" value="1"/>
</dbReference>
<keyword evidence="9" id="KW-0347">Helicase</keyword>
<protein>
    <recommendedName>
        <fullName evidence="6">DNA 5'-3' helicase</fullName>
        <ecNumber evidence="6">5.6.2.3</ecNumber>
    </recommendedName>
</protein>